<evidence type="ECO:0000313" key="2">
    <source>
        <dbReference type="Proteomes" id="UP001595696"/>
    </source>
</evidence>
<proteinExistence type="predicted"/>
<accession>A0ABV8DLT8</accession>
<reference evidence="2" key="1">
    <citation type="journal article" date="2019" name="Int. J. Syst. Evol. Microbiol.">
        <title>The Global Catalogue of Microorganisms (GCM) 10K type strain sequencing project: providing services to taxonomists for standard genome sequencing and annotation.</title>
        <authorList>
            <consortium name="The Broad Institute Genomics Platform"/>
            <consortium name="The Broad Institute Genome Sequencing Center for Infectious Disease"/>
            <person name="Wu L."/>
            <person name="Ma J."/>
        </authorList>
    </citation>
    <scope>NUCLEOTIDE SEQUENCE [LARGE SCALE GENOMIC DNA]</scope>
    <source>
        <strain evidence="2">CGMCC 4.7330</strain>
    </source>
</reference>
<dbReference type="Proteomes" id="UP001595696">
    <property type="component" value="Unassembled WGS sequence"/>
</dbReference>
<sequence>MTSTTDDARLHLREGHTGPLGHYWFLTFEDAPELHALTKTCQQAIDPAFFDATPVDGLHLTLDRIANDGASTPEQRASIAEAARLVCGERAPVTLTFDQLSNLRGAVGFAVSPAESVHSLRDTLRAATLSVFPDARVKDSSSPPHVTIAYPIFEELQARAAATAEAMNATIEGIDVAVSEVMMVALEQRGRLYSWQVVERVPLSITN</sequence>
<dbReference type="RefSeq" id="WP_378610570.1">
    <property type="nucleotide sequence ID" value="NZ_JBHSAX010000003.1"/>
</dbReference>
<gene>
    <name evidence="1" type="ORF">ACFO0B_02205</name>
</gene>
<dbReference type="GO" id="GO:0016874">
    <property type="term" value="F:ligase activity"/>
    <property type="evidence" value="ECO:0007669"/>
    <property type="project" value="UniProtKB-KW"/>
</dbReference>
<dbReference type="InterPro" id="IPR009097">
    <property type="entry name" value="Cyclic_Pdiesterase"/>
</dbReference>
<dbReference type="SUPFAM" id="SSF55144">
    <property type="entry name" value="LigT-like"/>
    <property type="match status" value="1"/>
</dbReference>
<keyword evidence="2" id="KW-1185">Reference proteome</keyword>
<dbReference type="EMBL" id="JBHSAX010000003">
    <property type="protein sequence ID" value="MFC3960798.1"/>
    <property type="molecule type" value="Genomic_DNA"/>
</dbReference>
<dbReference type="Pfam" id="PF13563">
    <property type="entry name" value="2_5_RNA_ligase2"/>
    <property type="match status" value="1"/>
</dbReference>
<dbReference type="Gene3D" id="3.90.1140.10">
    <property type="entry name" value="Cyclic phosphodiesterase"/>
    <property type="match status" value="1"/>
</dbReference>
<evidence type="ECO:0000313" key="1">
    <source>
        <dbReference type="EMBL" id="MFC3960798.1"/>
    </source>
</evidence>
<protein>
    <submittedName>
        <fullName evidence="1">2'-5' RNA ligase family protein</fullName>
    </submittedName>
</protein>
<organism evidence="1 2">
    <name type="scientific">Nocardia jiangsuensis</name>
    <dbReference type="NCBI Taxonomy" id="1691563"/>
    <lineage>
        <taxon>Bacteria</taxon>
        <taxon>Bacillati</taxon>
        <taxon>Actinomycetota</taxon>
        <taxon>Actinomycetes</taxon>
        <taxon>Mycobacteriales</taxon>
        <taxon>Nocardiaceae</taxon>
        <taxon>Nocardia</taxon>
    </lineage>
</organism>
<comment type="caution">
    <text evidence="1">The sequence shown here is derived from an EMBL/GenBank/DDBJ whole genome shotgun (WGS) entry which is preliminary data.</text>
</comment>
<name>A0ABV8DLT8_9NOCA</name>
<keyword evidence="1" id="KW-0436">Ligase</keyword>